<comment type="similarity">
    <text evidence="1">Belongs to the leguminous lectin family.</text>
</comment>
<evidence type="ECO:0000256" key="1">
    <source>
        <dbReference type="ARBA" id="ARBA00007606"/>
    </source>
</evidence>
<evidence type="ECO:0000313" key="4">
    <source>
        <dbReference type="EMBL" id="KAL2554168.1"/>
    </source>
</evidence>
<dbReference type="PANTHER" id="PTHR32401">
    <property type="entry name" value="CONCANAVALIN A-LIKE LECTIN FAMILY PROTEIN"/>
    <property type="match status" value="1"/>
</dbReference>
<keyword evidence="4" id="KW-0808">Transferase</keyword>
<protein>
    <submittedName>
        <fullName evidence="4">Serine/threonine protein kinase</fullName>
    </submittedName>
</protein>
<keyword evidence="4" id="KW-0418">Kinase</keyword>
<evidence type="ECO:0000313" key="5">
    <source>
        <dbReference type="Proteomes" id="UP001604277"/>
    </source>
</evidence>
<proteinExistence type="inferred from homology"/>
<comment type="caution">
    <text evidence="4">The sequence shown here is derived from an EMBL/GenBank/DDBJ whole genome shotgun (WGS) entry which is preliminary data.</text>
</comment>
<dbReference type="CDD" id="cd06899">
    <property type="entry name" value="lectin_legume_LecRK_Arcelin_ConA"/>
    <property type="match status" value="1"/>
</dbReference>
<organism evidence="4 5">
    <name type="scientific">Forsythia ovata</name>
    <dbReference type="NCBI Taxonomy" id="205694"/>
    <lineage>
        <taxon>Eukaryota</taxon>
        <taxon>Viridiplantae</taxon>
        <taxon>Streptophyta</taxon>
        <taxon>Embryophyta</taxon>
        <taxon>Tracheophyta</taxon>
        <taxon>Spermatophyta</taxon>
        <taxon>Magnoliopsida</taxon>
        <taxon>eudicotyledons</taxon>
        <taxon>Gunneridae</taxon>
        <taxon>Pentapetalae</taxon>
        <taxon>asterids</taxon>
        <taxon>lamiids</taxon>
        <taxon>Lamiales</taxon>
        <taxon>Oleaceae</taxon>
        <taxon>Forsythieae</taxon>
        <taxon>Forsythia</taxon>
    </lineage>
</organism>
<dbReference type="GO" id="GO:0004674">
    <property type="term" value="F:protein serine/threonine kinase activity"/>
    <property type="evidence" value="ECO:0007669"/>
    <property type="project" value="UniProtKB-KW"/>
</dbReference>
<dbReference type="Gene3D" id="2.60.120.200">
    <property type="match status" value="1"/>
</dbReference>
<accession>A0ABD1WZS4</accession>
<gene>
    <name evidence="4" type="ORF">Fot_07787</name>
</gene>
<keyword evidence="4" id="KW-0723">Serine/threonine-protein kinase</keyword>
<sequence>MSLAECSPTLSSFMATGTLTPPAATMSDTKTRSTSCSLRTSLKLTLFSTLFLRLKSLLLSAAMPSRILLKQRFKLWDGDIASSKDNLVASFNTSFLINVERIQNETPGEGLAFLIAADLDLPPNSDGEFLGLTNVTTDGNVSNQVVAVELDTFKQDFDPDDNHIGIDINTVRSSKTESLTPHNITIAPKDPKCYNVWVDYDGVKKFLAVYIAEQVEKTGPTPFLSLIFPKIIIFISSPEVK</sequence>
<dbReference type="Pfam" id="PF00139">
    <property type="entry name" value="Lectin_legB"/>
    <property type="match status" value="1"/>
</dbReference>
<feature type="domain" description="Legume lectin" evidence="3">
    <location>
        <begin position="65"/>
        <end position="224"/>
    </location>
</feature>
<dbReference type="EMBL" id="JBFOLJ010000002">
    <property type="protein sequence ID" value="KAL2554168.1"/>
    <property type="molecule type" value="Genomic_DNA"/>
</dbReference>
<keyword evidence="5" id="KW-1185">Reference proteome</keyword>
<name>A0ABD1WZS4_9LAMI</name>
<dbReference type="Proteomes" id="UP001604277">
    <property type="component" value="Unassembled WGS sequence"/>
</dbReference>
<dbReference type="GO" id="GO:0030246">
    <property type="term" value="F:carbohydrate binding"/>
    <property type="evidence" value="ECO:0007669"/>
    <property type="project" value="UniProtKB-KW"/>
</dbReference>
<keyword evidence="2" id="KW-0430">Lectin</keyword>
<dbReference type="PANTHER" id="PTHR32401:SF48">
    <property type="entry name" value="LEGUME LECTIN DOMAIN-CONTAINING PROTEIN"/>
    <property type="match status" value="1"/>
</dbReference>
<dbReference type="InterPro" id="IPR050258">
    <property type="entry name" value="Leguminous_Lectin"/>
</dbReference>
<evidence type="ECO:0000256" key="2">
    <source>
        <dbReference type="ARBA" id="ARBA00022734"/>
    </source>
</evidence>
<dbReference type="InterPro" id="IPR001220">
    <property type="entry name" value="Legume_lectin_dom"/>
</dbReference>
<reference evidence="5" key="1">
    <citation type="submission" date="2024-07" db="EMBL/GenBank/DDBJ databases">
        <title>Two chromosome-level genome assemblies of Korean endemic species Abeliophyllum distichum and Forsythia ovata (Oleaceae).</title>
        <authorList>
            <person name="Jang H."/>
        </authorList>
    </citation>
    <scope>NUCLEOTIDE SEQUENCE [LARGE SCALE GENOMIC DNA]</scope>
</reference>
<dbReference type="AlphaFoldDB" id="A0ABD1WZS4"/>
<dbReference type="InterPro" id="IPR019825">
    <property type="entry name" value="Lectin_legB_Mn/Ca_BS"/>
</dbReference>
<dbReference type="SUPFAM" id="SSF49899">
    <property type="entry name" value="Concanavalin A-like lectins/glucanases"/>
    <property type="match status" value="1"/>
</dbReference>
<evidence type="ECO:0000259" key="3">
    <source>
        <dbReference type="Pfam" id="PF00139"/>
    </source>
</evidence>
<dbReference type="PROSITE" id="PS00307">
    <property type="entry name" value="LECTIN_LEGUME_BETA"/>
    <property type="match status" value="1"/>
</dbReference>
<dbReference type="InterPro" id="IPR013320">
    <property type="entry name" value="ConA-like_dom_sf"/>
</dbReference>